<dbReference type="InterPro" id="IPR020602">
    <property type="entry name" value="GTP_CycHdrlase_I_dom"/>
</dbReference>
<dbReference type="NCBIfam" id="NF006826">
    <property type="entry name" value="PRK09347.1-3"/>
    <property type="match status" value="1"/>
</dbReference>
<dbReference type="EC" id="3.5.4.16" evidence="5"/>
<dbReference type="PROSITE" id="PS00860">
    <property type="entry name" value="GTP_CYCLOHYDROL_1_2"/>
    <property type="match status" value="1"/>
</dbReference>
<keyword evidence="5" id="KW-0547">Nucleotide-binding</keyword>
<sequence>MTTSHVDTNDKQEAIFALDKPRIDMARIEQAVRTILEAVGEDPDREGLLDTPARVARMYAEIFAGLHQDPREELSARFHVEHGEMVLVRDIPFYSMCEHHLLPFFGTAHVAYLPHANVVTGLSKLARLVDVVAKRPQVQERMTNKIADVLATELQAEGVLVVVDAEHLCMNMRGIRKPGSRTMTLAARGRYEEDARMREEVLQMIRYRA</sequence>
<name>A0A4R8LPY4_9BACL</name>
<feature type="domain" description="GTP cyclohydrolase I" evidence="6">
    <location>
        <begin position="28"/>
        <end position="206"/>
    </location>
</feature>
<dbReference type="Proteomes" id="UP000294581">
    <property type="component" value="Unassembled WGS sequence"/>
</dbReference>
<keyword evidence="4 5" id="KW-0378">Hydrolase</keyword>
<dbReference type="GO" id="GO:0008270">
    <property type="term" value="F:zinc ion binding"/>
    <property type="evidence" value="ECO:0007669"/>
    <property type="project" value="UniProtKB-UniRule"/>
</dbReference>
<keyword evidence="8" id="KW-1185">Reference proteome</keyword>
<dbReference type="PROSITE" id="PS00859">
    <property type="entry name" value="GTP_CYCLOHYDROL_1_1"/>
    <property type="match status" value="1"/>
</dbReference>
<dbReference type="InterPro" id="IPR043133">
    <property type="entry name" value="GTP-CH-I_C/QueF"/>
</dbReference>
<dbReference type="GO" id="GO:0006729">
    <property type="term" value="P:tetrahydrobiopterin biosynthetic process"/>
    <property type="evidence" value="ECO:0007669"/>
    <property type="project" value="TreeGrafter"/>
</dbReference>
<comment type="similarity">
    <text evidence="5">Belongs to the GTP cyclohydrolase I family.</text>
</comment>
<dbReference type="GO" id="GO:0003934">
    <property type="term" value="F:GTP cyclohydrolase I activity"/>
    <property type="evidence" value="ECO:0007669"/>
    <property type="project" value="UniProtKB-UniRule"/>
</dbReference>
<dbReference type="Gene3D" id="1.10.286.10">
    <property type="match status" value="1"/>
</dbReference>
<evidence type="ECO:0000259" key="6">
    <source>
        <dbReference type="Pfam" id="PF01227"/>
    </source>
</evidence>
<keyword evidence="3 5" id="KW-0554">One-carbon metabolism</keyword>
<dbReference type="HAMAP" id="MF_00223">
    <property type="entry name" value="FolE"/>
    <property type="match status" value="1"/>
</dbReference>
<dbReference type="NCBIfam" id="TIGR00063">
    <property type="entry name" value="folE"/>
    <property type="match status" value="1"/>
</dbReference>
<dbReference type="OrthoDB" id="9801207at2"/>
<dbReference type="FunFam" id="3.30.1130.10:FF:000001">
    <property type="entry name" value="GTP cyclohydrolase 1"/>
    <property type="match status" value="1"/>
</dbReference>
<dbReference type="GO" id="GO:0046654">
    <property type="term" value="P:tetrahydrofolate biosynthetic process"/>
    <property type="evidence" value="ECO:0007669"/>
    <property type="project" value="UniProtKB-UniRule"/>
</dbReference>
<dbReference type="Gene3D" id="3.30.1130.10">
    <property type="match status" value="1"/>
</dbReference>
<protein>
    <recommendedName>
        <fullName evidence="5">GTP cyclohydrolase 1</fullName>
        <ecNumber evidence="5">3.5.4.16</ecNumber>
    </recommendedName>
    <alternativeName>
        <fullName evidence="5">GTP cyclohydrolase I</fullName>
        <shortName evidence="5">GTP-CH-I</shortName>
    </alternativeName>
</protein>
<comment type="subunit">
    <text evidence="5">Homopolymer.</text>
</comment>
<dbReference type="PANTHER" id="PTHR11109:SF7">
    <property type="entry name" value="GTP CYCLOHYDROLASE 1"/>
    <property type="match status" value="1"/>
</dbReference>
<dbReference type="AlphaFoldDB" id="A0A4R8LPY4"/>
<dbReference type="GO" id="GO:0005525">
    <property type="term" value="F:GTP binding"/>
    <property type="evidence" value="ECO:0007669"/>
    <property type="project" value="UniProtKB-KW"/>
</dbReference>
<evidence type="ECO:0000313" key="7">
    <source>
        <dbReference type="EMBL" id="TDY49579.1"/>
    </source>
</evidence>
<comment type="catalytic activity">
    <reaction evidence="1 5">
        <text>GTP + H2O = 7,8-dihydroneopterin 3'-triphosphate + formate + H(+)</text>
        <dbReference type="Rhea" id="RHEA:17473"/>
        <dbReference type="ChEBI" id="CHEBI:15377"/>
        <dbReference type="ChEBI" id="CHEBI:15378"/>
        <dbReference type="ChEBI" id="CHEBI:15740"/>
        <dbReference type="ChEBI" id="CHEBI:37565"/>
        <dbReference type="ChEBI" id="CHEBI:58462"/>
        <dbReference type="EC" id="3.5.4.16"/>
    </reaction>
</comment>
<organism evidence="7 8">
    <name type="scientific">Alicyclobacillus sacchari</name>
    <dbReference type="NCBI Taxonomy" id="392010"/>
    <lineage>
        <taxon>Bacteria</taxon>
        <taxon>Bacillati</taxon>
        <taxon>Bacillota</taxon>
        <taxon>Bacilli</taxon>
        <taxon>Bacillales</taxon>
        <taxon>Alicyclobacillaceae</taxon>
        <taxon>Alicyclobacillus</taxon>
    </lineage>
</organism>
<feature type="binding site" evidence="5">
    <location>
        <position position="169"/>
    </location>
    <ligand>
        <name>Zn(2+)</name>
        <dbReference type="ChEBI" id="CHEBI:29105"/>
    </ligand>
</feature>
<proteinExistence type="inferred from homology"/>
<evidence type="ECO:0000256" key="2">
    <source>
        <dbReference type="ARBA" id="ARBA00005080"/>
    </source>
</evidence>
<evidence type="ECO:0000313" key="8">
    <source>
        <dbReference type="Proteomes" id="UP000294581"/>
    </source>
</evidence>
<keyword evidence="5" id="KW-0342">GTP-binding</keyword>
<dbReference type="GO" id="GO:0005737">
    <property type="term" value="C:cytoplasm"/>
    <property type="evidence" value="ECO:0007669"/>
    <property type="project" value="TreeGrafter"/>
</dbReference>
<gene>
    <name evidence="5" type="primary">folE</name>
    <name evidence="7" type="ORF">C7445_10490</name>
</gene>
<dbReference type="UniPathway" id="UPA00848">
    <property type="reaction ID" value="UER00151"/>
</dbReference>
<dbReference type="InterPro" id="IPR001474">
    <property type="entry name" value="GTP_CycHdrlase_I"/>
</dbReference>
<dbReference type="PANTHER" id="PTHR11109">
    <property type="entry name" value="GTP CYCLOHYDROLASE I"/>
    <property type="match status" value="1"/>
</dbReference>
<evidence type="ECO:0000256" key="4">
    <source>
        <dbReference type="ARBA" id="ARBA00022801"/>
    </source>
</evidence>
<comment type="pathway">
    <text evidence="2 5">Cofactor biosynthesis; 7,8-dihydroneopterin triphosphate biosynthesis; 7,8-dihydroneopterin triphosphate from GTP: step 1/1.</text>
</comment>
<evidence type="ECO:0000256" key="5">
    <source>
        <dbReference type="HAMAP-Rule" id="MF_00223"/>
    </source>
</evidence>
<comment type="caution">
    <text evidence="7">The sequence shown here is derived from an EMBL/GenBank/DDBJ whole genome shotgun (WGS) entry which is preliminary data.</text>
</comment>
<evidence type="ECO:0000256" key="3">
    <source>
        <dbReference type="ARBA" id="ARBA00022563"/>
    </source>
</evidence>
<accession>A0A4R8LPY4</accession>
<evidence type="ECO:0000256" key="1">
    <source>
        <dbReference type="ARBA" id="ARBA00001052"/>
    </source>
</evidence>
<feature type="binding site" evidence="5">
    <location>
        <position position="97"/>
    </location>
    <ligand>
        <name>Zn(2+)</name>
        <dbReference type="ChEBI" id="CHEBI:29105"/>
    </ligand>
</feature>
<dbReference type="InterPro" id="IPR018234">
    <property type="entry name" value="GTP_CycHdrlase_I_CS"/>
</dbReference>
<keyword evidence="5" id="KW-0479">Metal-binding</keyword>
<dbReference type="NCBIfam" id="NF006825">
    <property type="entry name" value="PRK09347.1-2"/>
    <property type="match status" value="1"/>
</dbReference>
<dbReference type="Pfam" id="PF01227">
    <property type="entry name" value="GTP_cyclohydroI"/>
    <property type="match status" value="1"/>
</dbReference>
<dbReference type="FunFam" id="1.10.286.10:FF:000001">
    <property type="entry name" value="GTP cyclohydrolase 1"/>
    <property type="match status" value="1"/>
</dbReference>
<dbReference type="EMBL" id="SORF01000004">
    <property type="protein sequence ID" value="TDY49579.1"/>
    <property type="molecule type" value="Genomic_DNA"/>
</dbReference>
<reference evidence="7 8" key="1">
    <citation type="submission" date="2019-03" db="EMBL/GenBank/DDBJ databases">
        <title>Genomic Encyclopedia of Type Strains, Phase IV (KMG-IV): sequencing the most valuable type-strain genomes for metagenomic binning, comparative biology and taxonomic classification.</title>
        <authorList>
            <person name="Goeker M."/>
        </authorList>
    </citation>
    <scope>NUCLEOTIDE SEQUENCE [LARGE SCALE GENOMIC DNA]</scope>
    <source>
        <strain evidence="7 8">DSM 17974</strain>
    </source>
</reference>
<feature type="binding site" evidence="5">
    <location>
        <position position="100"/>
    </location>
    <ligand>
        <name>Zn(2+)</name>
        <dbReference type="ChEBI" id="CHEBI:29105"/>
    </ligand>
</feature>
<keyword evidence="5" id="KW-0862">Zinc</keyword>
<dbReference type="InterPro" id="IPR043134">
    <property type="entry name" value="GTP-CH-I_N"/>
</dbReference>
<dbReference type="GO" id="GO:0006730">
    <property type="term" value="P:one-carbon metabolic process"/>
    <property type="evidence" value="ECO:0007669"/>
    <property type="project" value="UniProtKB-UniRule"/>
</dbReference>
<dbReference type="SUPFAM" id="SSF55620">
    <property type="entry name" value="Tetrahydrobiopterin biosynthesis enzymes-like"/>
    <property type="match status" value="1"/>
</dbReference>